<sequence length="145" mass="15629">MKKHIINMITVIALCQTGCVNQPINQSSYTSGVTAANTEILADSIARYVAYKLPAANSTVTVIPARQNDRLANALTTNLKNRGFGIADDTAPNPSAVPLAYLVTPLENGLLIVIRLNGQEVTNMLIRDTQTKQWSLLNSYTVKGG</sequence>
<comment type="caution">
    <text evidence="1">The sequence shown here is derived from an EMBL/GenBank/DDBJ whole genome shotgun (WGS) entry which is preliminary data.</text>
</comment>
<gene>
    <name evidence="1" type="ORF">E2B99_08900</name>
</gene>
<dbReference type="RefSeq" id="WP_205669660.1">
    <property type="nucleotide sequence ID" value="NZ_SNTY01000034.1"/>
</dbReference>
<evidence type="ECO:0000313" key="1">
    <source>
        <dbReference type="EMBL" id="TEU25830.1"/>
    </source>
</evidence>
<reference evidence="1 2" key="1">
    <citation type="submission" date="2019-03" db="EMBL/GenBank/DDBJ databases">
        <title>Alkanindiges illinoisensis: a potential pathogenic isolated from ascites of a gastric cancer patient with abdominal metastasis.</title>
        <authorList>
            <person name="Hu X."/>
            <person name="Yang B."/>
            <person name="Yan X."/>
            <person name="Lin L."/>
            <person name="Zhao H."/>
            <person name="Zhou F."/>
            <person name="Su B."/>
            <person name="Chen J."/>
            <person name="Rui Y."/>
            <person name="Wang Q."/>
            <person name="Zheng L."/>
        </authorList>
    </citation>
    <scope>NUCLEOTIDE SEQUENCE [LARGE SCALE GENOMIC DNA]</scope>
    <source>
        <strain evidence="1 2">NFYY 23406</strain>
    </source>
</reference>
<protein>
    <recommendedName>
        <fullName evidence="3">Conjugal transfer protein TrbH</fullName>
    </recommendedName>
</protein>
<dbReference type="EMBL" id="SNTY01000034">
    <property type="protein sequence ID" value="TEU25830.1"/>
    <property type="molecule type" value="Genomic_DNA"/>
</dbReference>
<dbReference type="STRING" id="1120977.GCA_000619845_02831"/>
<evidence type="ECO:0008006" key="3">
    <source>
        <dbReference type="Google" id="ProtNLM"/>
    </source>
</evidence>
<proteinExistence type="predicted"/>
<keyword evidence="2" id="KW-1185">Reference proteome</keyword>
<organism evidence="1 2">
    <name type="scientific">Alkanindiges illinoisensis</name>
    <dbReference type="NCBI Taxonomy" id="197183"/>
    <lineage>
        <taxon>Bacteria</taxon>
        <taxon>Pseudomonadati</taxon>
        <taxon>Pseudomonadota</taxon>
        <taxon>Gammaproteobacteria</taxon>
        <taxon>Moraxellales</taxon>
        <taxon>Moraxellaceae</taxon>
        <taxon>Alkanindiges</taxon>
    </lineage>
</organism>
<evidence type="ECO:0000313" key="2">
    <source>
        <dbReference type="Proteomes" id="UP000297834"/>
    </source>
</evidence>
<name>A0A4Y7XBI1_9GAMM</name>
<dbReference type="Proteomes" id="UP000297834">
    <property type="component" value="Unassembled WGS sequence"/>
</dbReference>
<dbReference type="AlphaFoldDB" id="A0A4Y7XBI1"/>
<accession>A0A4Y7XBI1</accession>